<accession>A0A4W6CBN7</accession>
<dbReference type="Proteomes" id="UP000314980">
    <property type="component" value="Unassembled WGS sequence"/>
</dbReference>
<gene>
    <name evidence="3" type="primary">DPCD</name>
    <name evidence="5" type="synonym">dpcd</name>
</gene>
<comment type="similarity">
    <text evidence="1">Belongs to the DPCD family.</text>
</comment>
<reference evidence="3" key="3">
    <citation type="submission" date="2025-05" db="UniProtKB">
        <authorList>
            <consortium name="Ensembl"/>
        </authorList>
    </citation>
    <scope>IDENTIFICATION</scope>
</reference>
<dbReference type="GeneID" id="108875604"/>
<proteinExistence type="inferred from homology"/>
<name>A0A4W6CBN7_LATCA</name>
<evidence type="ECO:0000256" key="1">
    <source>
        <dbReference type="ARBA" id="ARBA00010597"/>
    </source>
</evidence>
<reference evidence="5" key="2">
    <citation type="submission" date="2025-04" db="UniProtKB">
        <authorList>
            <consortium name="RefSeq"/>
        </authorList>
    </citation>
    <scope>IDENTIFICATION</scope>
    <source>
        <tissue evidence="5">Brain</tissue>
    </source>
</reference>
<dbReference type="GeneTree" id="ENSGT00390000014031"/>
<protein>
    <recommendedName>
        <fullName evidence="2">Protein DPCD</fullName>
    </recommendedName>
</protein>
<evidence type="ECO:0000313" key="5">
    <source>
        <dbReference type="RefSeq" id="XP_018520137.1"/>
    </source>
</evidence>
<dbReference type="Ensembl" id="ENSLCAT00010008157.1">
    <property type="protein sequence ID" value="ENSLCAP00010007966.1"/>
    <property type="gene ID" value="ENSLCAG00010003873.1"/>
</dbReference>
<dbReference type="PANTHER" id="PTHR31921">
    <property type="entry name" value="PROTEIN DPCD"/>
    <property type="match status" value="1"/>
</dbReference>
<organism evidence="3 4">
    <name type="scientific">Lates calcarifer</name>
    <name type="common">Barramundi</name>
    <name type="synonym">Holocentrus calcarifer</name>
    <dbReference type="NCBI Taxonomy" id="8187"/>
    <lineage>
        <taxon>Eukaryota</taxon>
        <taxon>Metazoa</taxon>
        <taxon>Chordata</taxon>
        <taxon>Craniata</taxon>
        <taxon>Vertebrata</taxon>
        <taxon>Euteleostomi</taxon>
        <taxon>Actinopterygii</taxon>
        <taxon>Neopterygii</taxon>
        <taxon>Teleostei</taxon>
        <taxon>Neoteleostei</taxon>
        <taxon>Acanthomorphata</taxon>
        <taxon>Carangaria</taxon>
        <taxon>Carangaria incertae sedis</taxon>
        <taxon>Centropomidae</taxon>
        <taxon>Lates</taxon>
    </lineage>
</organism>
<reference evidence="4" key="1">
    <citation type="submission" date="2015-09" db="EMBL/GenBank/DDBJ databases">
        <authorList>
            <person name="Sai Rama Sridatta P."/>
        </authorList>
    </citation>
    <scope>NUCLEOTIDE SEQUENCE [LARGE SCALE GENOMIC DNA]</scope>
</reference>
<evidence type="ECO:0000313" key="4">
    <source>
        <dbReference type="Proteomes" id="UP000314980"/>
    </source>
</evidence>
<dbReference type="Pfam" id="PF14913">
    <property type="entry name" value="DPCD"/>
    <property type="match status" value="1"/>
</dbReference>
<evidence type="ECO:0000256" key="2">
    <source>
        <dbReference type="ARBA" id="ARBA00020330"/>
    </source>
</evidence>
<dbReference type="InParanoid" id="A0A4W6CBN7"/>
<dbReference type="PRINTS" id="PR02065">
    <property type="entry name" value="PROTEINDPCD"/>
</dbReference>
<dbReference type="RefSeq" id="XP_018520137.1">
    <property type="nucleotide sequence ID" value="XM_018664621.2"/>
</dbReference>
<dbReference type="CTD" id="25911"/>
<dbReference type="KEGG" id="lcf:108875604"/>
<keyword evidence="4" id="KW-1185">Reference proteome</keyword>
<dbReference type="AlphaFoldDB" id="A0A4W6CBN7"/>
<evidence type="ECO:0000313" key="3">
    <source>
        <dbReference type="Ensembl" id="ENSLCAP00010007966.1"/>
    </source>
</evidence>
<dbReference type="STRING" id="8187.ENSLCAP00010007966"/>
<dbReference type="Proteomes" id="UP000694890">
    <property type="component" value="Linkage group LG5"/>
</dbReference>
<dbReference type="InterPro" id="IPR026224">
    <property type="entry name" value="DPCD"/>
</dbReference>
<dbReference type="OrthoDB" id="10256139at2759"/>
<sequence>MVTEVVLCNTSVWRDMAVQSWIDILKSSKKTALIHDGKRKIHYLFTDGKEMAEEYDLKTDELIIRKWRHKSTLGAQGQWQVEVGEPLANPVTSLDSDVIKENCSNPVFMRKDTKSSFQWRIRNLPYPKDVFVVFVEPSERCIIIKTSNKKYYKKFSIPDLDRSQLPFDCSALSFTHANNTLIVSYKKPKEILTLEQELLKELKKLKGTGEGDVDCKTQ</sequence>
<dbReference type="PANTHER" id="PTHR31921:SF1">
    <property type="entry name" value="PROTEIN DPCD"/>
    <property type="match status" value="1"/>
</dbReference>